<feature type="transmembrane region" description="Helical" evidence="1">
    <location>
        <begin position="20"/>
        <end position="42"/>
    </location>
</feature>
<evidence type="ECO:0000313" key="2">
    <source>
        <dbReference type="EMBL" id="TQL67208.1"/>
    </source>
</evidence>
<keyword evidence="1" id="KW-0472">Membrane</keyword>
<evidence type="ECO:0000256" key="1">
    <source>
        <dbReference type="SAM" id="Phobius"/>
    </source>
</evidence>
<feature type="transmembrane region" description="Helical" evidence="1">
    <location>
        <begin position="420"/>
        <end position="438"/>
    </location>
</feature>
<keyword evidence="3" id="KW-1185">Reference proteome</keyword>
<evidence type="ECO:0000313" key="3">
    <source>
        <dbReference type="Proteomes" id="UP000320209"/>
    </source>
</evidence>
<reference evidence="2 3" key="1">
    <citation type="submission" date="2019-06" db="EMBL/GenBank/DDBJ databases">
        <title>Sequencing the genomes of 1000 actinobacteria strains.</title>
        <authorList>
            <person name="Klenk H.-P."/>
        </authorList>
    </citation>
    <scope>NUCLEOTIDE SEQUENCE [LARGE SCALE GENOMIC DNA]</scope>
    <source>
        <strain evidence="2 3">DSM 25218</strain>
    </source>
</reference>
<gene>
    <name evidence="2" type="ORF">FB381_1081</name>
</gene>
<feature type="transmembrane region" description="Helical" evidence="1">
    <location>
        <begin position="70"/>
        <end position="88"/>
    </location>
</feature>
<feature type="transmembrane region" description="Helical" evidence="1">
    <location>
        <begin position="184"/>
        <end position="204"/>
    </location>
</feature>
<keyword evidence="1" id="KW-0812">Transmembrane</keyword>
<organism evidence="2 3">
    <name type="scientific">Nocardioides albertanoniae</name>
    <dbReference type="NCBI Taxonomy" id="1175486"/>
    <lineage>
        <taxon>Bacteria</taxon>
        <taxon>Bacillati</taxon>
        <taxon>Actinomycetota</taxon>
        <taxon>Actinomycetes</taxon>
        <taxon>Propionibacteriales</taxon>
        <taxon>Nocardioidaceae</taxon>
        <taxon>Nocardioides</taxon>
    </lineage>
</organism>
<name>A0A543A3P1_9ACTN</name>
<dbReference type="AlphaFoldDB" id="A0A543A3P1"/>
<feature type="transmembrane region" description="Helical" evidence="1">
    <location>
        <begin position="155"/>
        <end position="172"/>
    </location>
</feature>
<comment type="caution">
    <text evidence="2">The sequence shown here is derived from an EMBL/GenBank/DDBJ whole genome shotgun (WGS) entry which is preliminary data.</text>
</comment>
<feature type="transmembrane region" description="Helical" evidence="1">
    <location>
        <begin position="381"/>
        <end position="400"/>
    </location>
</feature>
<dbReference type="OrthoDB" id="8168962at2"/>
<proteinExistence type="predicted"/>
<sequence>MYTLFPAHGIGGAQDLPIPASYAITGSGIALAASFVILILAWRRPRLDASKGRRLPTWLAIALDSRWAEGAARTLGMIAFGYFVWALVAGPDLASNPVFGIVYVFVWVGLVPVSLLFGPAWKAISPLRTVYAGITALGGPALRGGLIPLPRFAGYWPATIGLFAFAWLELAAPNSTYITPIRGWFTVYVVTLVLGAVIFGERWFERADPFEAYSTLIGQLSPLGRDADGNRIWQWPLNHLDGLDASPSRVAVVAVLLGSTAYDSFSRSPTWARITQTTVIDATVLGTLVLLAFCVFVGVTFTAGTIATAVGPGLRRAQLPALFAHSVAPIIVGYVVAHYMTLLLEYGQQVLIQLSDPMLNGSNLLGTADWTPVYFLSSQPTTIAVIKVLAVVTGHVLGVIAAHDRAVKLLPRTHQVTGQLGLLVVMITYTVGGLYLLFSG</sequence>
<keyword evidence="1" id="KW-1133">Transmembrane helix</keyword>
<dbReference type="Proteomes" id="UP000320209">
    <property type="component" value="Unassembled WGS sequence"/>
</dbReference>
<dbReference type="EMBL" id="VFOV01000001">
    <property type="protein sequence ID" value="TQL67208.1"/>
    <property type="molecule type" value="Genomic_DNA"/>
</dbReference>
<dbReference type="RefSeq" id="WP_141779336.1">
    <property type="nucleotide sequence ID" value="NZ_VFOV01000001.1"/>
</dbReference>
<feature type="transmembrane region" description="Helical" evidence="1">
    <location>
        <begin position="288"/>
        <end position="310"/>
    </location>
</feature>
<protein>
    <submittedName>
        <fullName evidence="2">Uncharacterized protein</fullName>
    </submittedName>
</protein>
<accession>A0A543A3P1</accession>
<feature type="transmembrane region" description="Helical" evidence="1">
    <location>
        <begin position="322"/>
        <end position="341"/>
    </location>
</feature>
<feature type="transmembrane region" description="Helical" evidence="1">
    <location>
        <begin position="100"/>
        <end position="118"/>
    </location>
</feature>